<dbReference type="InterPro" id="IPR050174">
    <property type="entry name" value="Protocadherin/Cadherin-CA"/>
</dbReference>
<evidence type="ECO:0000256" key="7">
    <source>
        <dbReference type="ARBA" id="ARBA00022889"/>
    </source>
</evidence>
<accession>K7EY04</accession>
<dbReference type="InterPro" id="IPR013164">
    <property type="entry name" value="Cadherin_N"/>
</dbReference>
<sequence length="998" mass="108040">MNLRDFYLLAALIACSRLDSAVAYNLIYTVPEELPENVSIGNILKDLNIPHVPTATGATVIYKLASDTWGAPLVTVSSPTGDIVTTSKSIDREELCAGASSAGEDACFFELKGSIISDDIRPIRIKIIVKDINDHAPVFPSHVFYIFPPEDTVLNSRFPVPPARDPDAGVNGVQRYRLFHGQGVFGLDVVESPGGEIQPHLTVLQNLDREQQDTYVMTIQAEDGGTPPKSSTAMLQVMLADVNDNQPVFRETQVEARVAENAPAGTSVIRLHATDADAGFNAEIQYLFDPQVTPETKRLFALNSSTGLITVQGPLDREQAAVHKVTVLASDRGPTPAQVTVTVRVTDVNDNAPAIHLRYIRSPINGIVYLYENEPVHTKIAMVTVSDKDAGVNGRVTCSIDREVPFHLKVVHNNLYLLETSSLLDYEGTSEFSFQIVASDSGKPRLSQTSLVRVRLEDENDNRPVFSPPVIEVSVSENNPSGLSLTTISATDEDSGKNGDVVYQLGPNASLFGLDRKTGVLTAVGIFNREEQERFVFTVTARDRGTPPLQGQASVVVTVLDENDNSPKFTQNPFQFFVPENLPQWSTVGVVTVTDADAGENKAVTLSLLNEEENFVLDPFSGAIQSHVSFDREQQGAYTLDVKAVDGGQPPRSATAKVTIQVTDVNDNSPVVIYPPSNSSFAWVPLSAAPGSVVAEVFAVDRDTGRNAELQYAIASGNNKGLFRIDPLTGNITLAEKPAPADVGLHCLAVNVSDSGEPRALHTLALVFLYVNDTAENAVYIYDLIRRTMRTPLDRDVGDSSQPHQNEDSLTLVIAIAACAMVVLVVIFVAFLVHCQYVSRFRAARRSQQGATGPAASQENKQSKRKESSLWNFVPVEDATPDTAAREPVNMTITLPAELGEQGIGRSDGGTAPPTTVKPSSPDLAKHYRSTSLQSAFQLQPGTPASVRKHHVVQELPPDNTFVGDCDTLFNTIQLVPVPPSAIPKEASRERAPCTPDE</sequence>
<feature type="transmembrane region" description="Helical" evidence="13">
    <location>
        <begin position="810"/>
        <end position="833"/>
    </location>
</feature>
<feature type="chain" id="PRO_5003901067" description="Cadherin domain-containing protein" evidence="14">
    <location>
        <begin position="24"/>
        <end position="998"/>
    </location>
</feature>
<dbReference type="Proteomes" id="UP000007267">
    <property type="component" value="Unassembled WGS sequence"/>
</dbReference>
<dbReference type="SUPFAM" id="SSF49313">
    <property type="entry name" value="Cadherin-like"/>
    <property type="match status" value="6"/>
</dbReference>
<dbReference type="PROSITE" id="PS50268">
    <property type="entry name" value="CADHERIN_2"/>
    <property type="match status" value="7"/>
</dbReference>
<evidence type="ECO:0000259" key="15">
    <source>
        <dbReference type="PROSITE" id="PS50268"/>
    </source>
</evidence>
<keyword evidence="9 13" id="KW-0472">Membrane</keyword>
<dbReference type="PANTHER" id="PTHR24028:SF248">
    <property type="entry name" value="PROTOCADHERIN-9"/>
    <property type="match status" value="1"/>
</dbReference>
<evidence type="ECO:0000313" key="16">
    <source>
        <dbReference type="Ensembl" id="ENSPSIP00000000664.1"/>
    </source>
</evidence>
<dbReference type="PRINTS" id="PR00205">
    <property type="entry name" value="CADHERIN"/>
</dbReference>
<name>K7EY04_PELSI</name>
<dbReference type="OMA" id="MSWGHES"/>
<keyword evidence="17" id="KW-1185">Reference proteome</keyword>
<feature type="region of interest" description="Disordered" evidence="12">
    <location>
        <begin position="848"/>
        <end position="874"/>
    </location>
</feature>
<keyword evidence="3 13" id="KW-0812">Transmembrane</keyword>
<keyword evidence="7" id="KW-0130">Cell adhesion</keyword>
<feature type="domain" description="Cadherin" evidence="15">
    <location>
        <begin position="250"/>
        <end position="355"/>
    </location>
</feature>
<feature type="domain" description="Cadherin" evidence="15">
    <location>
        <begin position="684"/>
        <end position="794"/>
    </location>
</feature>
<evidence type="ECO:0000256" key="12">
    <source>
        <dbReference type="SAM" id="MobiDB-lite"/>
    </source>
</evidence>
<feature type="compositionally biased region" description="Polar residues" evidence="12">
    <location>
        <begin position="848"/>
        <end position="860"/>
    </location>
</feature>
<keyword evidence="8 13" id="KW-1133">Transmembrane helix</keyword>
<dbReference type="Pfam" id="PF08266">
    <property type="entry name" value="Cadherin_2"/>
    <property type="match status" value="1"/>
</dbReference>
<dbReference type="InterPro" id="IPR002126">
    <property type="entry name" value="Cadherin-like_dom"/>
</dbReference>
<evidence type="ECO:0000313" key="17">
    <source>
        <dbReference type="Proteomes" id="UP000007267"/>
    </source>
</evidence>
<dbReference type="InterPro" id="IPR013585">
    <property type="entry name" value="Protocadherin"/>
</dbReference>
<feature type="domain" description="Cadherin" evidence="15">
    <location>
        <begin position="362"/>
        <end position="466"/>
    </location>
</feature>
<evidence type="ECO:0000256" key="14">
    <source>
        <dbReference type="SAM" id="SignalP"/>
    </source>
</evidence>
<dbReference type="FunFam" id="2.60.40.60:FF:000036">
    <property type="entry name" value="Protocadherin 9"/>
    <property type="match status" value="1"/>
</dbReference>
<dbReference type="FunFam" id="2.60.40.60:FF:000072">
    <property type="entry name" value="Protocadherin 1"/>
    <property type="match status" value="1"/>
</dbReference>
<reference evidence="16" key="3">
    <citation type="submission" date="2025-08" db="UniProtKB">
        <authorList>
            <consortium name="Ensembl"/>
        </authorList>
    </citation>
    <scope>IDENTIFICATION</scope>
</reference>
<dbReference type="FunFam" id="2.60.40.60:FF:000005">
    <property type="entry name" value="Protocadherin 9"/>
    <property type="match status" value="3"/>
</dbReference>
<feature type="domain" description="Cadherin" evidence="15">
    <location>
        <begin position="33"/>
        <end position="139"/>
    </location>
</feature>
<evidence type="ECO:0000256" key="9">
    <source>
        <dbReference type="ARBA" id="ARBA00023136"/>
    </source>
</evidence>
<evidence type="ECO:0000256" key="8">
    <source>
        <dbReference type="ARBA" id="ARBA00022989"/>
    </source>
</evidence>
<feature type="domain" description="Cadherin" evidence="15">
    <location>
        <begin position="163"/>
        <end position="249"/>
    </location>
</feature>
<dbReference type="STRING" id="13735.ENSPSIP00000000664"/>
<dbReference type="EMBL" id="AGCU01119257">
    <property type="status" value="NOT_ANNOTATED_CDS"/>
    <property type="molecule type" value="Genomic_DNA"/>
</dbReference>
<protein>
    <recommendedName>
        <fullName evidence="15">Cadherin domain-containing protein</fullName>
    </recommendedName>
</protein>
<organism evidence="16 17">
    <name type="scientific">Pelodiscus sinensis</name>
    <name type="common">Chinese softshell turtle</name>
    <name type="synonym">Trionyx sinensis</name>
    <dbReference type="NCBI Taxonomy" id="13735"/>
    <lineage>
        <taxon>Eukaryota</taxon>
        <taxon>Metazoa</taxon>
        <taxon>Chordata</taxon>
        <taxon>Craniata</taxon>
        <taxon>Vertebrata</taxon>
        <taxon>Euteleostomi</taxon>
        <taxon>Archelosauria</taxon>
        <taxon>Testudinata</taxon>
        <taxon>Testudines</taxon>
        <taxon>Cryptodira</taxon>
        <taxon>Trionychia</taxon>
        <taxon>Trionychidae</taxon>
        <taxon>Pelodiscus</taxon>
    </lineage>
</organism>
<dbReference type="PROSITE" id="PS00232">
    <property type="entry name" value="CADHERIN_1"/>
    <property type="match status" value="3"/>
</dbReference>
<dbReference type="HOGENOM" id="CLU_006480_5_3_1"/>
<comment type="subcellular location">
    <subcellularLocation>
        <location evidence="1">Cell membrane</location>
        <topology evidence="1">Single-pass type I membrane protein</topology>
    </subcellularLocation>
</comment>
<dbReference type="FunFam" id="2.60.40.60:FF:000087">
    <property type="entry name" value="Protocadherin 9"/>
    <property type="match status" value="1"/>
</dbReference>
<dbReference type="Gene3D" id="2.60.40.60">
    <property type="entry name" value="Cadherins"/>
    <property type="match status" value="7"/>
</dbReference>
<dbReference type="InterPro" id="IPR020894">
    <property type="entry name" value="Cadherin_CS"/>
</dbReference>
<evidence type="ECO:0000256" key="10">
    <source>
        <dbReference type="ARBA" id="ARBA00023180"/>
    </source>
</evidence>
<dbReference type="GeneTree" id="ENSGT00940000155079"/>
<feature type="domain" description="Cadherin" evidence="15">
    <location>
        <begin position="467"/>
        <end position="569"/>
    </location>
</feature>
<dbReference type="GO" id="GO:0005509">
    <property type="term" value="F:calcium ion binding"/>
    <property type="evidence" value="ECO:0007669"/>
    <property type="project" value="UniProtKB-UniRule"/>
</dbReference>
<keyword evidence="2" id="KW-1003">Cell membrane</keyword>
<evidence type="ECO:0000256" key="11">
    <source>
        <dbReference type="PROSITE-ProRule" id="PRU00043"/>
    </source>
</evidence>
<keyword evidence="5" id="KW-0677">Repeat</keyword>
<dbReference type="GO" id="GO:0005886">
    <property type="term" value="C:plasma membrane"/>
    <property type="evidence" value="ECO:0007669"/>
    <property type="project" value="UniProtKB-SubCell"/>
</dbReference>
<dbReference type="SMART" id="SM00112">
    <property type="entry name" value="CA"/>
    <property type="match status" value="7"/>
</dbReference>
<keyword evidence="6 11" id="KW-0106">Calcium</keyword>
<feature type="domain" description="Cadherin" evidence="15">
    <location>
        <begin position="570"/>
        <end position="672"/>
    </location>
</feature>
<dbReference type="Pfam" id="PF08374">
    <property type="entry name" value="Protocadherin"/>
    <property type="match status" value="1"/>
</dbReference>
<evidence type="ECO:0000256" key="6">
    <source>
        <dbReference type="ARBA" id="ARBA00022837"/>
    </source>
</evidence>
<evidence type="ECO:0000256" key="4">
    <source>
        <dbReference type="ARBA" id="ARBA00022729"/>
    </source>
</evidence>
<dbReference type="eggNOG" id="ENOG502QPMK">
    <property type="taxonomic scope" value="Eukaryota"/>
</dbReference>
<dbReference type="AlphaFoldDB" id="K7EY04"/>
<dbReference type="CDD" id="cd11304">
    <property type="entry name" value="Cadherin_repeat"/>
    <property type="match status" value="7"/>
</dbReference>
<dbReference type="FunFam" id="2.60.40.60:FF:000016">
    <property type="entry name" value="Protocadherin 9"/>
    <property type="match status" value="1"/>
</dbReference>
<dbReference type="PANTHER" id="PTHR24028">
    <property type="entry name" value="CADHERIN-87A"/>
    <property type="match status" value="1"/>
</dbReference>
<evidence type="ECO:0000256" key="2">
    <source>
        <dbReference type="ARBA" id="ARBA00022475"/>
    </source>
</evidence>
<evidence type="ECO:0000256" key="5">
    <source>
        <dbReference type="ARBA" id="ARBA00022737"/>
    </source>
</evidence>
<keyword evidence="10" id="KW-0325">Glycoprotein</keyword>
<reference evidence="17" key="1">
    <citation type="submission" date="2011-10" db="EMBL/GenBank/DDBJ databases">
        <authorList>
            <consortium name="Soft-shell Turtle Genome Consortium"/>
        </authorList>
    </citation>
    <scope>NUCLEOTIDE SEQUENCE [LARGE SCALE GENOMIC DNA]</scope>
    <source>
        <strain evidence="17">Daiwa-1</strain>
    </source>
</reference>
<proteinExistence type="predicted"/>
<dbReference type="InterPro" id="IPR015919">
    <property type="entry name" value="Cadherin-like_sf"/>
</dbReference>
<evidence type="ECO:0000256" key="13">
    <source>
        <dbReference type="SAM" id="Phobius"/>
    </source>
</evidence>
<evidence type="ECO:0000256" key="3">
    <source>
        <dbReference type="ARBA" id="ARBA00022692"/>
    </source>
</evidence>
<feature type="signal peptide" evidence="14">
    <location>
        <begin position="1"/>
        <end position="23"/>
    </location>
</feature>
<keyword evidence="4 14" id="KW-0732">Signal</keyword>
<evidence type="ECO:0000256" key="1">
    <source>
        <dbReference type="ARBA" id="ARBA00004251"/>
    </source>
</evidence>
<reference evidence="16" key="4">
    <citation type="submission" date="2025-09" db="UniProtKB">
        <authorList>
            <consortium name="Ensembl"/>
        </authorList>
    </citation>
    <scope>IDENTIFICATION</scope>
</reference>
<feature type="region of interest" description="Disordered" evidence="12">
    <location>
        <begin position="899"/>
        <end position="923"/>
    </location>
</feature>
<dbReference type="GO" id="GO:0007156">
    <property type="term" value="P:homophilic cell adhesion via plasma membrane adhesion molecules"/>
    <property type="evidence" value="ECO:0007669"/>
    <property type="project" value="InterPro"/>
</dbReference>
<dbReference type="Pfam" id="PF00028">
    <property type="entry name" value="Cadherin"/>
    <property type="match status" value="6"/>
</dbReference>
<dbReference type="Ensembl" id="ENSPSIT00000000664.1">
    <property type="protein sequence ID" value="ENSPSIP00000000664.1"/>
    <property type="gene ID" value="ENSPSIG00000000664.1"/>
</dbReference>
<reference evidence="17" key="2">
    <citation type="journal article" date="2013" name="Nat. Genet.">
        <title>The draft genomes of soft-shell turtle and green sea turtle yield insights into the development and evolution of the turtle-specific body plan.</title>
        <authorList>
            <person name="Wang Z."/>
            <person name="Pascual-Anaya J."/>
            <person name="Zadissa A."/>
            <person name="Li W."/>
            <person name="Niimura Y."/>
            <person name="Huang Z."/>
            <person name="Li C."/>
            <person name="White S."/>
            <person name="Xiong Z."/>
            <person name="Fang D."/>
            <person name="Wang B."/>
            <person name="Ming Y."/>
            <person name="Chen Y."/>
            <person name="Zheng Y."/>
            <person name="Kuraku S."/>
            <person name="Pignatelli M."/>
            <person name="Herrero J."/>
            <person name="Beal K."/>
            <person name="Nozawa M."/>
            <person name="Li Q."/>
            <person name="Wang J."/>
            <person name="Zhang H."/>
            <person name="Yu L."/>
            <person name="Shigenobu S."/>
            <person name="Wang J."/>
            <person name="Liu J."/>
            <person name="Flicek P."/>
            <person name="Searle S."/>
            <person name="Wang J."/>
            <person name="Kuratani S."/>
            <person name="Yin Y."/>
            <person name="Aken B."/>
            <person name="Zhang G."/>
            <person name="Irie N."/>
        </authorList>
    </citation>
    <scope>NUCLEOTIDE SEQUENCE [LARGE SCALE GENOMIC DNA]</scope>
    <source>
        <strain evidence="17">Daiwa-1</strain>
    </source>
</reference>